<evidence type="ECO:0000313" key="1">
    <source>
        <dbReference type="EMBL" id="KAA1079643.1"/>
    </source>
</evidence>
<dbReference type="OrthoDB" id="2517170at2759"/>
<name>A0A5B0MTB4_PUCGR</name>
<dbReference type="AlphaFoldDB" id="A0A5B0MTB4"/>
<dbReference type="EMBL" id="VSWC01000119">
    <property type="protein sequence ID" value="KAA1082878.1"/>
    <property type="molecule type" value="Genomic_DNA"/>
</dbReference>
<gene>
    <name evidence="2" type="ORF">PGT21_018275</name>
    <name evidence="1" type="ORF">PGT21_019086</name>
    <name evidence="4" type="ORF">PGTUg99_001313</name>
    <name evidence="3" type="ORF">PGTUg99_002603</name>
</gene>
<comment type="caution">
    <text evidence="1">The sequence shown here is derived from an EMBL/GenBank/DDBJ whole genome shotgun (WGS) entry which is preliminary data.</text>
</comment>
<organism evidence="1 5">
    <name type="scientific">Puccinia graminis f. sp. tritici</name>
    <dbReference type="NCBI Taxonomy" id="56615"/>
    <lineage>
        <taxon>Eukaryota</taxon>
        <taxon>Fungi</taxon>
        <taxon>Dikarya</taxon>
        <taxon>Basidiomycota</taxon>
        <taxon>Pucciniomycotina</taxon>
        <taxon>Pucciniomycetes</taxon>
        <taxon>Pucciniales</taxon>
        <taxon>Pucciniaceae</taxon>
        <taxon>Puccinia</taxon>
    </lineage>
</organism>
<accession>A0A5B0MTB4</accession>
<evidence type="ECO:0000313" key="2">
    <source>
        <dbReference type="EMBL" id="KAA1082878.1"/>
    </source>
</evidence>
<keyword evidence="5" id="KW-1185">Reference proteome</keyword>
<evidence type="ECO:0000313" key="5">
    <source>
        <dbReference type="Proteomes" id="UP000324748"/>
    </source>
</evidence>
<evidence type="ECO:0000313" key="4">
    <source>
        <dbReference type="EMBL" id="KAA1118271.1"/>
    </source>
</evidence>
<protein>
    <submittedName>
        <fullName evidence="1">Uncharacterized protein</fullName>
    </submittedName>
</protein>
<dbReference type="EMBL" id="VDEP01000261">
    <property type="protein sequence ID" value="KAA1118271.1"/>
    <property type="molecule type" value="Genomic_DNA"/>
</dbReference>
<dbReference type="Proteomes" id="UP000324748">
    <property type="component" value="Unassembled WGS sequence"/>
</dbReference>
<evidence type="ECO:0000313" key="3">
    <source>
        <dbReference type="EMBL" id="KAA1084948.1"/>
    </source>
</evidence>
<evidence type="ECO:0000313" key="6">
    <source>
        <dbReference type="Proteomes" id="UP000325313"/>
    </source>
</evidence>
<sequence length="119" mass="13757">MSDSSSFPTLTYNIVSTLTEKEEEVTYSYYWKIKEIRTFLITTRKTYLQSSRELLGQSQHKRLVSIITKKTRQNLDTGTPSPLNPSIRKTLEETAIINPPQLHIEDLTSNKSLYSKEQS</sequence>
<proteinExistence type="predicted"/>
<dbReference type="EMBL" id="VSWC01000132">
    <property type="protein sequence ID" value="KAA1079643.1"/>
    <property type="molecule type" value="Genomic_DNA"/>
</dbReference>
<dbReference type="Proteomes" id="UP000325313">
    <property type="component" value="Unassembled WGS sequence"/>
</dbReference>
<reference evidence="5 6" key="1">
    <citation type="submission" date="2019-05" db="EMBL/GenBank/DDBJ databases">
        <title>Emergence of the Ug99 lineage of the wheat stem rust pathogen through somatic hybridization.</title>
        <authorList>
            <person name="Li F."/>
            <person name="Upadhyaya N.M."/>
            <person name="Sperschneider J."/>
            <person name="Matny O."/>
            <person name="Nguyen-Phuc H."/>
            <person name="Mago R."/>
            <person name="Raley C."/>
            <person name="Miller M.E."/>
            <person name="Silverstein K.A.T."/>
            <person name="Henningsen E."/>
            <person name="Hirsch C.D."/>
            <person name="Visser B."/>
            <person name="Pretorius Z.A."/>
            <person name="Steffenson B.J."/>
            <person name="Schwessinger B."/>
            <person name="Dodds P.N."/>
            <person name="Figueroa M."/>
        </authorList>
    </citation>
    <scope>NUCLEOTIDE SEQUENCE [LARGE SCALE GENOMIC DNA]</scope>
    <source>
        <strain evidence="1">21-0</strain>
        <strain evidence="3 6">Ug99</strain>
    </source>
</reference>
<dbReference type="EMBL" id="VDEP01000423">
    <property type="protein sequence ID" value="KAA1084948.1"/>
    <property type="molecule type" value="Genomic_DNA"/>
</dbReference>